<name>A0A3M5N1D3_PSESX</name>
<dbReference type="Proteomes" id="UP000282636">
    <property type="component" value="Unassembled WGS sequence"/>
</dbReference>
<feature type="compositionally biased region" description="Basic and acidic residues" evidence="6">
    <location>
        <begin position="35"/>
        <end position="51"/>
    </location>
</feature>
<feature type="compositionally biased region" description="Low complexity" evidence="6">
    <location>
        <begin position="78"/>
        <end position="87"/>
    </location>
</feature>
<reference evidence="8 9" key="1">
    <citation type="submission" date="2018-08" db="EMBL/GenBank/DDBJ databases">
        <title>Recombination of ecologically and evolutionarily significant loci maintains genetic cohesion in the Pseudomonas syringae species complex.</title>
        <authorList>
            <person name="Dillon M."/>
            <person name="Thakur S."/>
            <person name="Almeida R.N.D."/>
            <person name="Weir B.S."/>
            <person name="Guttman D.S."/>
        </authorList>
    </citation>
    <scope>NUCLEOTIDE SEQUENCE [LARGE SCALE GENOMIC DNA]</scope>
    <source>
        <strain evidence="8 9">ICMP 3934</strain>
    </source>
</reference>
<keyword evidence="4 8" id="KW-0503">Monooxygenase</keyword>
<comment type="similarity">
    <text evidence="5">Belongs to the NtaA/SnaA/DszA monooxygenase family.</text>
</comment>
<dbReference type="GO" id="GO:0004497">
    <property type="term" value="F:monooxygenase activity"/>
    <property type="evidence" value="ECO:0007669"/>
    <property type="project" value="UniProtKB-KW"/>
</dbReference>
<gene>
    <name evidence="8" type="ORF">ALP44_04623</name>
</gene>
<dbReference type="NCBIfam" id="TIGR03860">
    <property type="entry name" value="FMN_nitrolo"/>
    <property type="match status" value="1"/>
</dbReference>
<evidence type="ECO:0000259" key="7">
    <source>
        <dbReference type="Pfam" id="PF00296"/>
    </source>
</evidence>
<evidence type="ECO:0000256" key="1">
    <source>
        <dbReference type="ARBA" id="ARBA00022630"/>
    </source>
</evidence>
<feature type="compositionally biased region" description="Basic residues" evidence="6">
    <location>
        <begin position="23"/>
        <end position="34"/>
    </location>
</feature>
<dbReference type="InterPro" id="IPR051260">
    <property type="entry name" value="Diverse_substr_monoxygenases"/>
</dbReference>
<dbReference type="PANTHER" id="PTHR30011">
    <property type="entry name" value="ALKANESULFONATE MONOOXYGENASE-RELATED"/>
    <property type="match status" value="1"/>
</dbReference>
<keyword evidence="2" id="KW-0288">FMN</keyword>
<evidence type="ECO:0000256" key="6">
    <source>
        <dbReference type="SAM" id="MobiDB-lite"/>
    </source>
</evidence>
<evidence type="ECO:0000256" key="3">
    <source>
        <dbReference type="ARBA" id="ARBA00023002"/>
    </source>
</evidence>
<dbReference type="AlphaFoldDB" id="A0A3M5N1D3"/>
<feature type="compositionally biased region" description="Basic residues" evidence="6">
    <location>
        <begin position="89"/>
        <end position="99"/>
    </location>
</feature>
<feature type="domain" description="Luciferase-like" evidence="7">
    <location>
        <begin position="206"/>
        <end position="567"/>
    </location>
</feature>
<dbReference type="PANTHER" id="PTHR30011:SF16">
    <property type="entry name" value="C2H2 FINGER DOMAIN TRANSCRIPTION FACTOR (EUROFUNG)-RELATED"/>
    <property type="match status" value="1"/>
</dbReference>
<keyword evidence="1" id="KW-0285">Flavoprotein</keyword>
<accession>A0A3M5N1D3</accession>
<dbReference type="InterPro" id="IPR036661">
    <property type="entry name" value="Luciferase-like_sf"/>
</dbReference>
<protein>
    <submittedName>
        <fullName evidence="8">Monooxygenase, DszA protein</fullName>
    </submittedName>
</protein>
<feature type="region of interest" description="Disordered" evidence="6">
    <location>
        <begin position="1"/>
        <end position="151"/>
    </location>
</feature>
<feature type="compositionally biased region" description="Low complexity" evidence="6">
    <location>
        <begin position="62"/>
        <end position="71"/>
    </location>
</feature>
<dbReference type="EMBL" id="RBTL01000189">
    <property type="protein sequence ID" value="RMT66180.1"/>
    <property type="molecule type" value="Genomic_DNA"/>
</dbReference>
<keyword evidence="3" id="KW-0560">Oxidoreductase</keyword>
<organism evidence="8 9">
    <name type="scientific">Pseudomonas syringae pv. theae</name>
    <dbReference type="NCBI Taxonomy" id="103985"/>
    <lineage>
        <taxon>Bacteria</taxon>
        <taxon>Pseudomonadati</taxon>
        <taxon>Pseudomonadota</taxon>
        <taxon>Gammaproteobacteria</taxon>
        <taxon>Pseudomonadales</taxon>
        <taxon>Pseudomonadaceae</taxon>
        <taxon>Pseudomonas</taxon>
        <taxon>Pseudomonas syringae</taxon>
    </lineage>
</organism>
<dbReference type="InterPro" id="IPR016215">
    <property type="entry name" value="NTA_MOA"/>
</dbReference>
<dbReference type="InterPro" id="IPR011251">
    <property type="entry name" value="Luciferase-like_dom"/>
</dbReference>
<dbReference type="Pfam" id="PF00296">
    <property type="entry name" value="Bac_luciferase"/>
    <property type="match status" value="1"/>
</dbReference>
<proteinExistence type="inferred from homology"/>
<evidence type="ECO:0000313" key="9">
    <source>
        <dbReference type="Proteomes" id="UP000282636"/>
    </source>
</evidence>
<dbReference type="Gene3D" id="3.20.20.30">
    <property type="entry name" value="Luciferase-like domain"/>
    <property type="match status" value="1"/>
</dbReference>
<evidence type="ECO:0000313" key="8">
    <source>
        <dbReference type="EMBL" id="RMT66180.1"/>
    </source>
</evidence>
<dbReference type="SUPFAM" id="SSF51679">
    <property type="entry name" value="Bacterial luciferase-like"/>
    <property type="match status" value="1"/>
</dbReference>
<dbReference type="GO" id="GO:0016705">
    <property type="term" value="F:oxidoreductase activity, acting on paired donors, with incorporation or reduction of molecular oxygen"/>
    <property type="evidence" value="ECO:0007669"/>
    <property type="project" value="InterPro"/>
</dbReference>
<evidence type="ECO:0000256" key="4">
    <source>
        <dbReference type="ARBA" id="ARBA00023033"/>
    </source>
</evidence>
<comment type="caution">
    <text evidence="8">The sequence shown here is derived from an EMBL/GenBank/DDBJ whole genome shotgun (WGS) entry which is preliminary data.</text>
</comment>
<sequence>MAISERLRTANHGRAAGADSPCGHRHRHRPRRLRGRADLRSHPHAAMDRFGCRKSRGRPADAAQFRQARYSSARRRSPAGAGRGISRYRPGRQHCRARRRGLDRSGRSPRHQHGDFSGGWQHAVRTGRQPIDPGRTRPGSPLAQRSRAHAARSGALEVSCHRQLLPERHKPAVAGDDLMARKKILLNAFNMNCIGHINHGLWTHPRDTSTQFNSLNYWTDLAKLLERGLFDGLFIADIVGVYDVYQNSVDVTLKEAIQLPVNDPLLLVSAMAGVTKHLGFGLTANLTYDAPYLFARRMSTLDHLSRGRVGWNIVTGYLDSAARAMGLSEQNEHDRRYDQADEYLEVLYKLWEGSWEDDAVINDREQRVYAQPGKVHKIRHQGEFYQVEGYHLCEPSPQRTPVLFQAGSSERGLQFAGQNAECVFISGQNKAATREQVDKVRASAVQAGRNPDDVKVFMGLNVIVAATEAQAREKHAEYRLHASAEAGVAHFAASTGIDFAEYELNEPIQYMKSNAIQSATKNLKNNDWTRQKLLDQHALGGRYITLTGSPEQVADELESWIEETGLDGFNLTRIVTPESYEDFIDLVIPELQRRGSYKTAYENGSLRKKLFPEGTDRLPQRHAGAAHRHI</sequence>
<evidence type="ECO:0000256" key="2">
    <source>
        <dbReference type="ARBA" id="ARBA00022643"/>
    </source>
</evidence>
<evidence type="ECO:0000256" key="5">
    <source>
        <dbReference type="ARBA" id="ARBA00033748"/>
    </source>
</evidence>